<dbReference type="EMBL" id="JAAIUW010000007">
    <property type="protein sequence ID" value="KAF7823443.1"/>
    <property type="molecule type" value="Genomic_DNA"/>
</dbReference>
<feature type="domain" description="RING-type" evidence="11">
    <location>
        <begin position="326"/>
        <end position="525"/>
    </location>
</feature>
<keyword evidence="7" id="KW-0833">Ubl conjugation pathway</keyword>
<dbReference type="Pfam" id="PF13456">
    <property type="entry name" value="RVT_3"/>
    <property type="match status" value="1"/>
</dbReference>
<dbReference type="PROSITE" id="PS50089">
    <property type="entry name" value="ZF_RING_2"/>
    <property type="match status" value="1"/>
</dbReference>
<dbReference type="OrthoDB" id="9977870at2759"/>
<evidence type="ECO:0000256" key="4">
    <source>
        <dbReference type="ARBA" id="ARBA00022723"/>
    </source>
</evidence>
<evidence type="ECO:0000256" key="8">
    <source>
        <dbReference type="ARBA" id="ARBA00022833"/>
    </source>
</evidence>
<dbReference type="GO" id="GO:0016567">
    <property type="term" value="P:protein ubiquitination"/>
    <property type="evidence" value="ECO:0007669"/>
    <property type="project" value="InterPro"/>
</dbReference>
<dbReference type="InterPro" id="IPR001841">
    <property type="entry name" value="Znf_RING"/>
</dbReference>
<evidence type="ECO:0000259" key="11">
    <source>
        <dbReference type="PROSITE" id="PS51873"/>
    </source>
</evidence>
<dbReference type="InterPro" id="IPR044066">
    <property type="entry name" value="TRIAD_supradom"/>
</dbReference>
<keyword evidence="3 12" id="KW-0808">Transferase</keyword>
<dbReference type="InterPro" id="IPR017907">
    <property type="entry name" value="Znf_RING_CS"/>
</dbReference>
<dbReference type="GO" id="GO:0004842">
    <property type="term" value="F:ubiquitin-protein transferase activity"/>
    <property type="evidence" value="ECO:0007669"/>
    <property type="project" value="InterPro"/>
</dbReference>
<dbReference type="GO" id="GO:0008270">
    <property type="term" value="F:zinc ion binding"/>
    <property type="evidence" value="ECO:0007669"/>
    <property type="project" value="UniProtKB-KW"/>
</dbReference>
<comment type="similarity">
    <text evidence="2">Belongs to the RBR family. Ariadne subfamily.</text>
</comment>
<evidence type="ECO:0000256" key="7">
    <source>
        <dbReference type="ARBA" id="ARBA00022786"/>
    </source>
</evidence>
<comment type="function">
    <text evidence="1">Might act as an E3 ubiquitin-protein ligase, or as part of E3 complex, which accepts ubiquitin from specific E2 ubiquitin-conjugating enzymes and then transfers it to substrates.</text>
</comment>
<organism evidence="12 13">
    <name type="scientific">Senna tora</name>
    <dbReference type="NCBI Taxonomy" id="362788"/>
    <lineage>
        <taxon>Eukaryota</taxon>
        <taxon>Viridiplantae</taxon>
        <taxon>Streptophyta</taxon>
        <taxon>Embryophyta</taxon>
        <taxon>Tracheophyta</taxon>
        <taxon>Spermatophyta</taxon>
        <taxon>Magnoliopsida</taxon>
        <taxon>eudicotyledons</taxon>
        <taxon>Gunneridae</taxon>
        <taxon>Pentapetalae</taxon>
        <taxon>rosids</taxon>
        <taxon>fabids</taxon>
        <taxon>Fabales</taxon>
        <taxon>Fabaceae</taxon>
        <taxon>Caesalpinioideae</taxon>
        <taxon>Cassia clade</taxon>
        <taxon>Senna</taxon>
    </lineage>
</organism>
<evidence type="ECO:0000313" key="12">
    <source>
        <dbReference type="EMBL" id="KAF7823443.1"/>
    </source>
</evidence>
<dbReference type="GO" id="GO:0004523">
    <property type="term" value="F:RNA-DNA hybrid ribonuclease activity"/>
    <property type="evidence" value="ECO:0007669"/>
    <property type="project" value="InterPro"/>
</dbReference>
<dbReference type="PANTHER" id="PTHR11685">
    <property type="entry name" value="RBR FAMILY RING FINGER AND IBR DOMAIN-CONTAINING"/>
    <property type="match status" value="1"/>
</dbReference>
<reference evidence="12" key="1">
    <citation type="submission" date="2020-09" db="EMBL/GenBank/DDBJ databases">
        <title>Genome-Enabled Discovery of Anthraquinone Biosynthesis in Senna tora.</title>
        <authorList>
            <person name="Kang S.-H."/>
            <person name="Pandey R.P."/>
            <person name="Lee C.-M."/>
            <person name="Sim J.-S."/>
            <person name="Jeong J.-T."/>
            <person name="Choi B.-S."/>
            <person name="Jung M."/>
            <person name="Ginzburg D."/>
            <person name="Zhao K."/>
            <person name="Won S.Y."/>
            <person name="Oh T.-J."/>
            <person name="Yu Y."/>
            <person name="Kim N.-H."/>
            <person name="Lee O.R."/>
            <person name="Lee T.-H."/>
            <person name="Bashyal P."/>
            <person name="Kim T.-S."/>
            <person name="Lee W.-H."/>
            <person name="Kawkins C."/>
            <person name="Kim C.-K."/>
            <person name="Kim J.S."/>
            <person name="Ahn B.O."/>
            <person name="Rhee S.Y."/>
            <person name="Sohng J.K."/>
        </authorList>
    </citation>
    <scope>NUCLEOTIDE SEQUENCE</scope>
    <source>
        <tissue evidence="12">Leaf</tissue>
    </source>
</reference>
<evidence type="ECO:0000256" key="3">
    <source>
        <dbReference type="ARBA" id="ARBA00022679"/>
    </source>
</evidence>
<evidence type="ECO:0000256" key="9">
    <source>
        <dbReference type="PROSITE-ProRule" id="PRU00175"/>
    </source>
</evidence>
<name>A0A834WJP9_9FABA</name>
<dbReference type="GO" id="GO:0003676">
    <property type="term" value="F:nucleic acid binding"/>
    <property type="evidence" value="ECO:0007669"/>
    <property type="project" value="InterPro"/>
</dbReference>
<dbReference type="Pfam" id="PF00097">
    <property type="entry name" value="zf-C3HC4"/>
    <property type="match status" value="1"/>
</dbReference>
<evidence type="ECO:0000313" key="13">
    <source>
        <dbReference type="Proteomes" id="UP000634136"/>
    </source>
</evidence>
<dbReference type="Proteomes" id="UP000634136">
    <property type="component" value="Unassembled WGS sequence"/>
</dbReference>
<dbReference type="AlphaFoldDB" id="A0A834WJP9"/>
<proteinExistence type="inferred from homology"/>
<dbReference type="PROSITE" id="PS51873">
    <property type="entry name" value="TRIAD"/>
    <property type="match status" value="1"/>
</dbReference>
<keyword evidence="6 9" id="KW-0863">Zinc-finger</keyword>
<dbReference type="InterPro" id="IPR036397">
    <property type="entry name" value="RNaseH_sf"/>
</dbReference>
<dbReference type="SUPFAM" id="SSF57850">
    <property type="entry name" value="RING/U-box"/>
    <property type="match status" value="1"/>
</dbReference>
<evidence type="ECO:0000256" key="6">
    <source>
        <dbReference type="ARBA" id="ARBA00022771"/>
    </source>
</evidence>
<dbReference type="InterPro" id="IPR018957">
    <property type="entry name" value="Znf_C3HC4_RING-type"/>
</dbReference>
<feature type="domain" description="RING-type" evidence="10">
    <location>
        <begin position="330"/>
        <end position="374"/>
    </location>
</feature>
<sequence>MKRLAPPRMANRTDENELQTLLSEQSEEFTMAKALASDSDLAFQLQMQEAVNASLASQPSASSPSQTAIFTDDDDKASAAVDLAVSLMLEDTKRFTQELKDREHSQAEMAKMMEDLDRRIFDQNFARNILNIPKEEWRKNGDNFHMPYDADGAASSSSLRSTSLAAECFKVYCKGLVSEERVRDMSVKVASIGIAICDSRDYLIFEVKKPLDVMETGGVVLTTESAELQAVVEGLVKALDLGLQRVTFFCDDYMLYQYVTGRVLASRNSKFAGLLDQVFNLQRKFVYCVPSLAARKDVKYAFKSARDAIVSQIKWSAETDKGTTSFKETCAICFEDTDVDKMFSVDHCLHRYCFSCMKQHVEVKLLNGMMAKCPHEGCNSEVTVDRCRKFLAPELVEVISQRMEESAIPVSEKVYCPFPKCSALMSKRKGLGVPWHYNMTCYQYSISNPRVHAQDDMVKSLANKKLWRQCVKCNHIIELAEGVGMNFVTHVENHGRTRKQHALVQSGMRLTSYVIGIKEEDNDCT</sequence>
<keyword evidence="13" id="KW-1185">Reference proteome</keyword>
<dbReference type="InterPro" id="IPR013083">
    <property type="entry name" value="Znf_RING/FYVE/PHD"/>
</dbReference>
<comment type="caution">
    <text evidence="12">The sequence shown here is derived from an EMBL/GenBank/DDBJ whole genome shotgun (WGS) entry which is preliminary data.</text>
</comment>
<keyword evidence="4" id="KW-0479">Metal-binding</keyword>
<dbReference type="Gene3D" id="3.30.40.10">
    <property type="entry name" value="Zinc/RING finger domain, C3HC4 (zinc finger)"/>
    <property type="match status" value="1"/>
</dbReference>
<gene>
    <name evidence="12" type="ORF">G2W53_021587</name>
</gene>
<evidence type="ECO:0000256" key="2">
    <source>
        <dbReference type="ARBA" id="ARBA00005884"/>
    </source>
</evidence>
<dbReference type="InterPro" id="IPR031127">
    <property type="entry name" value="E3_UB_ligase_RBR"/>
</dbReference>
<dbReference type="FunFam" id="3.30.420.10:FF:000076">
    <property type="entry name" value="RBR-type E3 ubiquitin transferase"/>
    <property type="match status" value="1"/>
</dbReference>
<evidence type="ECO:0000256" key="5">
    <source>
        <dbReference type="ARBA" id="ARBA00022737"/>
    </source>
</evidence>
<dbReference type="PROSITE" id="PS00518">
    <property type="entry name" value="ZF_RING_1"/>
    <property type="match status" value="1"/>
</dbReference>
<dbReference type="FunFam" id="3.30.40.10:FF:000230">
    <property type="entry name" value="RBR-type E3 ubiquitin transferase"/>
    <property type="match status" value="1"/>
</dbReference>
<dbReference type="InterPro" id="IPR002156">
    <property type="entry name" value="RNaseH_domain"/>
</dbReference>
<dbReference type="Gene3D" id="3.30.420.10">
    <property type="entry name" value="Ribonuclease H-like superfamily/Ribonuclease H"/>
    <property type="match status" value="1"/>
</dbReference>
<accession>A0A834WJP9</accession>
<protein>
    <submittedName>
        <fullName evidence="12">Putative aminoacyltransferase, E1 ubiquitin-activating enzyme</fullName>
    </submittedName>
</protein>
<keyword evidence="12" id="KW-0012">Acyltransferase</keyword>
<evidence type="ECO:0000256" key="1">
    <source>
        <dbReference type="ARBA" id="ARBA00003976"/>
    </source>
</evidence>
<evidence type="ECO:0000259" key="10">
    <source>
        <dbReference type="PROSITE" id="PS50089"/>
    </source>
</evidence>
<keyword evidence="8" id="KW-0862">Zinc</keyword>
<keyword evidence="5" id="KW-0677">Repeat</keyword>